<name>A0A921FM94_9MICC</name>
<dbReference type="PROSITE" id="PS50931">
    <property type="entry name" value="HTH_LYSR"/>
    <property type="match status" value="1"/>
</dbReference>
<dbReference type="EMBL" id="DYXC01000082">
    <property type="protein sequence ID" value="HJF14659.1"/>
    <property type="molecule type" value="Genomic_DNA"/>
</dbReference>
<comment type="caution">
    <text evidence="6">The sequence shown here is derived from an EMBL/GenBank/DDBJ whole genome shotgun (WGS) entry which is preliminary data.</text>
</comment>
<dbReference type="Proteomes" id="UP000703315">
    <property type="component" value="Unassembled WGS sequence"/>
</dbReference>
<accession>A0A921FM94</accession>
<protein>
    <submittedName>
        <fullName evidence="6">LysR family transcriptional regulator</fullName>
    </submittedName>
</protein>
<dbReference type="InterPro" id="IPR036388">
    <property type="entry name" value="WH-like_DNA-bd_sf"/>
</dbReference>
<dbReference type="InterPro" id="IPR000847">
    <property type="entry name" value="LysR_HTH_N"/>
</dbReference>
<dbReference type="InterPro" id="IPR005119">
    <property type="entry name" value="LysR_subst-bd"/>
</dbReference>
<dbReference type="PANTHER" id="PTHR30346">
    <property type="entry name" value="TRANSCRIPTIONAL DUAL REGULATOR HCAR-RELATED"/>
    <property type="match status" value="1"/>
</dbReference>
<evidence type="ECO:0000256" key="2">
    <source>
        <dbReference type="ARBA" id="ARBA00023015"/>
    </source>
</evidence>
<dbReference type="AlphaFoldDB" id="A0A921FM94"/>
<proteinExistence type="inferred from homology"/>
<evidence type="ECO:0000313" key="7">
    <source>
        <dbReference type="Proteomes" id="UP000703315"/>
    </source>
</evidence>
<evidence type="ECO:0000256" key="1">
    <source>
        <dbReference type="ARBA" id="ARBA00009437"/>
    </source>
</evidence>
<dbReference type="GO" id="GO:0003677">
    <property type="term" value="F:DNA binding"/>
    <property type="evidence" value="ECO:0007669"/>
    <property type="project" value="UniProtKB-KW"/>
</dbReference>
<dbReference type="PANTHER" id="PTHR30346:SF0">
    <property type="entry name" value="HCA OPERON TRANSCRIPTIONAL ACTIVATOR HCAR"/>
    <property type="match status" value="1"/>
</dbReference>
<dbReference type="Gene3D" id="1.10.10.10">
    <property type="entry name" value="Winged helix-like DNA-binding domain superfamily/Winged helix DNA-binding domain"/>
    <property type="match status" value="1"/>
</dbReference>
<evidence type="ECO:0000313" key="6">
    <source>
        <dbReference type="EMBL" id="HJF14659.1"/>
    </source>
</evidence>
<dbReference type="RefSeq" id="WP_303905325.1">
    <property type="nucleotide sequence ID" value="NZ_DYXC01000082.1"/>
</dbReference>
<keyword evidence="3" id="KW-0238">DNA-binding</keyword>
<dbReference type="Gene3D" id="3.40.190.10">
    <property type="entry name" value="Periplasmic binding protein-like II"/>
    <property type="match status" value="2"/>
</dbReference>
<dbReference type="Pfam" id="PF00126">
    <property type="entry name" value="HTH_1"/>
    <property type="match status" value="1"/>
</dbReference>
<dbReference type="SUPFAM" id="SSF53850">
    <property type="entry name" value="Periplasmic binding protein-like II"/>
    <property type="match status" value="1"/>
</dbReference>
<sequence>MDIPFTLRQVQYFQTAAAAGSLAAAAKRMNITPTALALALDEFEKQLGLTLILRRKGRGIVLTSDGQRILEKSKQLTTDALQLLEEASDSRNDISGLLRIGLFTTLAPFLSPPLLKTFARQHPHIDLRVREDGAQGLYDQLTTGQLDLAIQYGFQVSQELFFTPLYEFRPYLLVSADHRLADARQVSLKQVADDPVVGLNIQPTLQNTRNIYAQVGLEPNIVHNTASFEVARCLVGNGLGVTVLFQRTATGSTYDGSTVVGLRLTDNIRPSTLGVTQAQSATETERVRVLIDFLDDLVNTSPVFQQL</sequence>
<feature type="domain" description="HTH lysR-type" evidence="5">
    <location>
        <begin position="5"/>
        <end position="63"/>
    </location>
</feature>
<evidence type="ECO:0000256" key="4">
    <source>
        <dbReference type="ARBA" id="ARBA00023163"/>
    </source>
</evidence>
<gene>
    <name evidence="6" type="ORF">K8V32_07610</name>
</gene>
<dbReference type="GO" id="GO:0003700">
    <property type="term" value="F:DNA-binding transcription factor activity"/>
    <property type="evidence" value="ECO:0007669"/>
    <property type="project" value="InterPro"/>
</dbReference>
<evidence type="ECO:0000256" key="3">
    <source>
        <dbReference type="ARBA" id="ARBA00023125"/>
    </source>
</evidence>
<keyword evidence="4" id="KW-0804">Transcription</keyword>
<dbReference type="Pfam" id="PF03466">
    <property type="entry name" value="LysR_substrate"/>
    <property type="match status" value="1"/>
</dbReference>
<dbReference type="InterPro" id="IPR036390">
    <property type="entry name" value="WH_DNA-bd_sf"/>
</dbReference>
<organism evidence="6 7">
    <name type="scientific">Enteractinococcus helveticum</name>
    <dbReference type="NCBI Taxonomy" id="1837282"/>
    <lineage>
        <taxon>Bacteria</taxon>
        <taxon>Bacillati</taxon>
        <taxon>Actinomycetota</taxon>
        <taxon>Actinomycetes</taxon>
        <taxon>Micrococcales</taxon>
        <taxon>Micrococcaceae</taxon>
    </lineage>
</organism>
<dbReference type="SUPFAM" id="SSF46785">
    <property type="entry name" value="Winged helix' DNA-binding domain"/>
    <property type="match status" value="1"/>
</dbReference>
<evidence type="ECO:0000259" key="5">
    <source>
        <dbReference type="PROSITE" id="PS50931"/>
    </source>
</evidence>
<comment type="similarity">
    <text evidence="1">Belongs to the LysR transcriptional regulatory family.</text>
</comment>
<reference evidence="6" key="2">
    <citation type="submission" date="2021-09" db="EMBL/GenBank/DDBJ databases">
        <authorList>
            <person name="Gilroy R."/>
        </authorList>
    </citation>
    <scope>NUCLEOTIDE SEQUENCE</scope>
    <source>
        <strain evidence="6">ChiHjej13B12-14962</strain>
    </source>
</reference>
<dbReference type="GO" id="GO:0032993">
    <property type="term" value="C:protein-DNA complex"/>
    <property type="evidence" value="ECO:0007669"/>
    <property type="project" value="TreeGrafter"/>
</dbReference>
<keyword evidence="2" id="KW-0805">Transcription regulation</keyword>
<reference evidence="6" key="1">
    <citation type="journal article" date="2021" name="PeerJ">
        <title>Extensive microbial diversity within the chicken gut microbiome revealed by metagenomics and culture.</title>
        <authorList>
            <person name="Gilroy R."/>
            <person name="Ravi A."/>
            <person name="Getino M."/>
            <person name="Pursley I."/>
            <person name="Horton D.L."/>
            <person name="Alikhan N.F."/>
            <person name="Baker D."/>
            <person name="Gharbi K."/>
            <person name="Hall N."/>
            <person name="Watson M."/>
            <person name="Adriaenssens E.M."/>
            <person name="Foster-Nyarko E."/>
            <person name="Jarju S."/>
            <person name="Secka A."/>
            <person name="Antonio M."/>
            <person name="Oren A."/>
            <person name="Chaudhuri R.R."/>
            <person name="La Ragione R."/>
            <person name="Hildebrand F."/>
            <person name="Pallen M.J."/>
        </authorList>
    </citation>
    <scope>NUCLEOTIDE SEQUENCE</scope>
    <source>
        <strain evidence="6">ChiHjej13B12-14962</strain>
    </source>
</reference>